<evidence type="ECO:0000256" key="1">
    <source>
        <dbReference type="SAM" id="Phobius"/>
    </source>
</evidence>
<dbReference type="EMBL" id="JBDIML010000012">
    <property type="protein sequence ID" value="MEN2769244.1"/>
    <property type="molecule type" value="Genomic_DNA"/>
</dbReference>
<dbReference type="RefSeq" id="WP_345826738.1">
    <property type="nucleotide sequence ID" value="NZ_JBDIML010000012.1"/>
</dbReference>
<gene>
    <name evidence="2" type="ORF">ABC228_18940</name>
</gene>
<dbReference type="Proteomes" id="UP001444625">
    <property type="component" value="Unassembled WGS sequence"/>
</dbReference>
<feature type="transmembrane region" description="Helical" evidence="1">
    <location>
        <begin position="30"/>
        <end position="50"/>
    </location>
</feature>
<sequence>MKRYLTLIFLAIGALVLIFGLRIDSQWTGAASWGLTLICLIFAAYYTKYIPDEKRTKKRK</sequence>
<name>A0ABU9XLU3_9BACI</name>
<reference evidence="2 3" key="1">
    <citation type="submission" date="2024-05" db="EMBL/GenBank/DDBJ databases">
        <authorList>
            <person name="Haq I."/>
            <person name="Ullah Z."/>
            <person name="Ahmad R."/>
            <person name="Li M."/>
            <person name="Tong Y."/>
        </authorList>
    </citation>
    <scope>NUCLEOTIDE SEQUENCE [LARGE SCALE GENOMIC DNA]</scope>
    <source>
        <strain evidence="2 3">16A2E</strain>
    </source>
</reference>
<evidence type="ECO:0000313" key="2">
    <source>
        <dbReference type="EMBL" id="MEN2769244.1"/>
    </source>
</evidence>
<proteinExistence type="predicted"/>
<protein>
    <submittedName>
        <fullName evidence="2">Uncharacterized protein</fullName>
    </submittedName>
</protein>
<comment type="caution">
    <text evidence="2">The sequence shown here is derived from an EMBL/GenBank/DDBJ whole genome shotgun (WGS) entry which is preliminary data.</text>
</comment>
<organism evidence="2 3">
    <name type="scientific">Ornithinibacillus xuwenensis</name>
    <dbReference type="NCBI Taxonomy" id="3144668"/>
    <lineage>
        <taxon>Bacteria</taxon>
        <taxon>Bacillati</taxon>
        <taxon>Bacillota</taxon>
        <taxon>Bacilli</taxon>
        <taxon>Bacillales</taxon>
        <taxon>Bacillaceae</taxon>
        <taxon>Ornithinibacillus</taxon>
    </lineage>
</organism>
<keyword evidence="3" id="KW-1185">Reference proteome</keyword>
<evidence type="ECO:0000313" key="3">
    <source>
        <dbReference type="Proteomes" id="UP001444625"/>
    </source>
</evidence>
<keyword evidence="1" id="KW-1133">Transmembrane helix</keyword>
<keyword evidence="1" id="KW-0472">Membrane</keyword>
<accession>A0ABU9XLU3</accession>
<keyword evidence="1" id="KW-0812">Transmembrane</keyword>